<proteinExistence type="predicted"/>
<sequence>MDAWSAFYDTTFDFPDENNPNQAENTYKSSSPSHRSSKFRRSHVRKKRRAIIDRSLKSKKQIDQALKGKPLKKFPIDTPPSQKKIKPLDKIPATPSGFQQSGLPKYRLSSGENKKFPKSADSLVSPISSIFEITSLRREPPLLPSPKQKKPDDEHSIILNSYSEDSLSESASSKNSTEIEKSGEHSSLESLISSPQKSITSQNSGHELIRGGSSDFHTPMGAINVISSISHEPEHSLPSRIQMRFDEKNKDENEPHHHSLSVKQEVFPRISAASPFHDPHLTQIDFQSSYHRSHRSDRSLRQHLHSSSSSSSSSPSSSSVDVSASPCPVFNEVTIPFRSKREKRIVGHNPQTRSDESPFTSIDGILPKLPTSLRLRDFTSNPRQQSKYGQSTRIDSPLVIDIPPRTLDQRYSLSGWASRTPLRPKRYSTTTDKTISERISKDGHKDTIEMLDIDEYGHVSDAQSGPKHLLSGVMGEDSLLLSPDVDNDLDSLSMRSSHSQGKFTLLRAVSFPDKENIPPGSDLNKDQISDNAVQIKDKSIALGGIDVSKSSTKISATPIKLNTSAQTSDSLLLSSRHKKPSHSAYETRSKKEN</sequence>
<feature type="region of interest" description="Disordered" evidence="1">
    <location>
        <begin position="11"/>
        <end position="50"/>
    </location>
</feature>
<reference evidence="2" key="1">
    <citation type="submission" date="2022-03" db="EMBL/GenBank/DDBJ databases">
        <title>Draft genome sequence of Aduncisulcus paluster, a free-living microaerophilic Fornicata.</title>
        <authorList>
            <person name="Yuyama I."/>
            <person name="Kume K."/>
            <person name="Tamura T."/>
            <person name="Inagaki Y."/>
            <person name="Hashimoto T."/>
        </authorList>
    </citation>
    <scope>NUCLEOTIDE SEQUENCE</scope>
    <source>
        <strain evidence="2">NY0171</strain>
    </source>
</reference>
<feature type="region of interest" description="Disordered" evidence="1">
    <location>
        <begin position="556"/>
        <end position="593"/>
    </location>
</feature>
<gene>
    <name evidence="2" type="ORF">ADUPG1_000613</name>
</gene>
<feature type="compositionally biased region" description="Basic and acidic residues" evidence="1">
    <location>
        <begin position="177"/>
        <end position="187"/>
    </location>
</feature>
<feature type="compositionally biased region" description="Basic residues" evidence="1">
    <location>
        <begin position="35"/>
        <end position="49"/>
    </location>
</feature>
<feature type="region of interest" description="Disordered" evidence="1">
    <location>
        <begin position="69"/>
        <end position="120"/>
    </location>
</feature>
<protein>
    <submittedName>
        <fullName evidence="2">Uncharacterized protein</fullName>
    </submittedName>
</protein>
<evidence type="ECO:0000313" key="3">
    <source>
        <dbReference type="Proteomes" id="UP001057375"/>
    </source>
</evidence>
<evidence type="ECO:0000256" key="1">
    <source>
        <dbReference type="SAM" id="MobiDB-lite"/>
    </source>
</evidence>
<feature type="region of interest" description="Disordered" evidence="1">
    <location>
        <begin position="288"/>
        <end position="325"/>
    </location>
</feature>
<feature type="compositionally biased region" description="Polar residues" evidence="1">
    <location>
        <begin position="556"/>
        <end position="573"/>
    </location>
</feature>
<accession>A0ABQ5K7J1</accession>
<feature type="region of interest" description="Disordered" evidence="1">
    <location>
        <begin position="341"/>
        <end position="363"/>
    </location>
</feature>
<dbReference type="Proteomes" id="UP001057375">
    <property type="component" value="Unassembled WGS sequence"/>
</dbReference>
<evidence type="ECO:0000313" key="2">
    <source>
        <dbReference type="EMBL" id="GKT28373.1"/>
    </source>
</evidence>
<feature type="region of interest" description="Disordered" evidence="1">
    <location>
        <begin position="135"/>
        <end position="262"/>
    </location>
</feature>
<feature type="compositionally biased region" description="Polar residues" evidence="1">
    <location>
        <begin position="188"/>
        <end position="205"/>
    </location>
</feature>
<dbReference type="EMBL" id="BQXS01000263">
    <property type="protein sequence ID" value="GKT28373.1"/>
    <property type="molecule type" value="Genomic_DNA"/>
</dbReference>
<feature type="non-terminal residue" evidence="2">
    <location>
        <position position="593"/>
    </location>
</feature>
<feature type="compositionally biased region" description="Low complexity" evidence="1">
    <location>
        <begin position="305"/>
        <end position="325"/>
    </location>
</feature>
<feature type="compositionally biased region" description="Basic and acidic residues" evidence="1">
    <location>
        <begin position="231"/>
        <end position="257"/>
    </location>
</feature>
<name>A0ABQ5K7J1_9EUKA</name>
<comment type="caution">
    <text evidence="2">The sequence shown here is derived from an EMBL/GenBank/DDBJ whole genome shotgun (WGS) entry which is preliminary data.</text>
</comment>
<feature type="compositionally biased region" description="Low complexity" evidence="1">
    <location>
        <begin position="161"/>
        <end position="176"/>
    </location>
</feature>
<organism evidence="2 3">
    <name type="scientific">Aduncisulcus paluster</name>
    <dbReference type="NCBI Taxonomy" id="2918883"/>
    <lineage>
        <taxon>Eukaryota</taxon>
        <taxon>Metamonada</taxon>
        <taxon>Carpediemonas-like organisms</taxon>
        <taxon>Aduncisulcus</taxon>
    </lineage>
</organism>
<keyword evidence="3" id="KW-1185">Reference proteome</keyword>
<feature type="compositionally biased region" description="Polar residues" evidence="1">
    <location>
        <begin position="18"/>
        <end position="27"/>
    </location>
</feature>
<feature type="compositionally biased region" description="Polar residues" evidence="1">
    <location>
        <begin position="349"/>
        <end position="360"/>
    </location>
</feature>